<evidence type="ECO:0008006" key="10">
    <source>
        <dbReference type="Google" id="ProtNLM"/>
    </source>
</evidence>
<dbReference type="EMBL" id="MKIR01000001">
    <property type="protein sequence ID" value="OFI50448.1"/>
    <property type="molecule type" value="Genomic_DNA"/>
</dbReference>
<keyword evidence="2" id="KW-0963">Cytoplasm</keyword>
<dbReference type="NCBIfam" id="TIGR03544">
    <property type="entry name" value="DivI1A_domain"/>
    <property type="match status" value="1"/>
</dbReference>
<dbReference type="AlphaFoldDB" id="A0A1E8GSJ9"/>
<keyword evidence="3" id="KW-0132">Cell division</keyword>
<proteinExistence type="predicted"/>
<keyword evidence="4" id="KW-0133">Cell shape</keyword>
<keyword evidence="9" id="KW-1185">Reference proteome</keyword>
<reference evidence="9" key="1">
    <citation type="submission" date="2016-09" db="EMBL/GenBank/DDBJ databases">
        <title>Draft genome sequence of a novel species of the family Streptococcaceae isolated from flowers.</title>
        <authorList>
            <person name="Chuah L.-O."/>
            <person name="Yap K.-P."/>
            <person name="Thong K.L."/>
            <person name="Liong M.T."/>
            <person name="Ahmad R."/>
            <person name="Rusul G."/>
        </authorList>
    </citation>
    <scope>NUCLEOTIDE SEQUENCE [LARGE SCALE GENOMIC DNA]</scope>
    <source>
        <strain evidence="9">DF1</strain>
    </source>
</reference>
<dbReference type="GO" id="GO:0051301">
    <property type="term" value="P:cell division"/>
    <property type="evidence" value="ECO:0007669"/>
    <property type="project" value="UniProtKB-KW"/>
</dbReference>
<dbReference type="GO" id="GO:0008360">
    <property type="term" value="P:regulation of cell shape"/>
    <property type="evidence" value="ECO:0007669"/>
    <property type="project" value="UniProtKB-KW"/>
</dbReference>
<gene>
    <name evidence="8" type="ORF">BG261_00775</name>
</gene>
<protein>
    <recommendedName>
        <fullName evidence="10">Cell division protein</fullName>
    </recommendedName>
</protein>
<evidence type="ECO:0000313" key="8">
    <source>
        <dbReference type="EMBL" id="OFI50448.1"/>
    </source>
</evidence>
<dbReference type="InterPro" id="IPR007793">
    <property type="entry name" value="DivIVA_fam"/>
</dbReference>
<dbReference type="InterPro" id="IPR019933">
    <property type="entry name" value="DivIVA_domain"/>
</dbReference>
<dbReference type="STRING" id="1859473.BG261_00775"/>
<evidence type="ECO:0000256" key="1">
    <source>
        <dbReference type="ARBA" id="ARBA00004496"/>
    </source>
</evidence>
<name>A0A1E8GSJ9_9LACT</name>
<dbReference type="PANTHER" id="PTHR35794:SF1">
    <property type="entry name" value="CELL CYCLE PROTEIN GPSB"/>
    <property type="match status" value="1"/>
</dbReference>
<accession>A0A1E8GSJ9</accession>
<dbReference type="GO" id="GO:0005737">
    <property type="term" value="C:cytoplasm"/>
    <property type="evidence" value="ECO:0007669"/>
    <property type="project" value="UniProtKB-SubCell"/>
</dbReference>
<dbReference type="PIRSF" id="PIRSF029938">
    <property type="entry name" value="UCP029938"/>
    <property type="match status" value="1"/>
</dbReference>
<comment type="subcellular location">
    <subcellularLocation>
        <location evidence="1">Cytoplasm</location>
    </subcellularLocation>
</comment>
<evidence type="ECO:0000256" key="2">
    <source>
        <dbReference type="ARBA" id="ARBA00022490"/>
    </source>
</evidence>
<evidence type="ECO:0000313" key="9">
    <source>
        <dbReference type="Proteomes" id="UP000178622"/>
    </source>
</evidence>
<evidence type="ECO:0000256" key="5">
    <source>
        <dbReference type="ARBA" id="ARBA00023054"/>
    </source>
</evidence>
<comment type="caution">
    <text evidence="8">The sequence shown here is derived from an EMBL/GenBank/DDBJ whole genome shotgun (WGS) entry which is preliminary data.</text>
</comment>
<dbReference type="NCBIfam" id="NF010725">
    <property type="entry name" value="PRK14127.1"/>
    <property type="match status" value="1"/>
</dbReference>
<dbReference type="InterPro" id="IPR011229">
    <property type="entry name" value="Cell_cycle_GpsB"/>
</dbReference>
<organism evidence="8 9">
    <name type="scientific">Floricoccus tropicus</name>
    <dbReference type="NCBI Taxonomy" id="1859473"/>
    <lineage>
        <taxon>Bacteria</taxon>
        <taxon>Bacillati</taxon>
        <taxon>Bacillota</taxon>
        <taxon>Bacilli</taxon>
        <taxon>Lactobacillales</taxon>
        <taxon>Streptococcaceae</taxon>
        <taxon>Floricoccus</taxon>
    </lineage>
</organism>
<sequence length="136" mass="16046">MANYNYTPKDIYEIHFDKKMRGFDPEQVDTVLDEIIRDYETYEDEILSLREENEFLRSKISKMQEKPNNAEDGDTKRIEPAQIIAATEKAKQIAPKRQYQEGSNFDVLKRLSRLEMAVFGTQNKKIEDTNELIQHN</sequence>
<evidence type="ECO:0000256" key="7">
    <source>
        <dbReference type="SAM" id="Coils"/>
    </source>
</evidence>
<dbReference type="Proteomes" id="UP000178622">
    <property type="component" value="Unassembled WGS sequence"/>
</dbReference>
<dbReference type="Gene3D" id="6.10.250.660">
    <property type="match status" value="1"/>
</dbReference>
<dbReference type="RefSeq" id="WP_070791245.1">
    <property type="nucleotide sequence ID" value="NZ_MKIR01000001.1"/>
</dbReference>
<evidence type="ECO:0000256" key="3">
    <source>
        <dbReference type="ARBA" id="ARBA00022618"/>
    </source>
</evidence>
<keyword evidence="6" id="KW-0131">Cell cycle</keyword>
<dbReference type="Pfam" id="PF05103">
    <property type="entry name" value="DivIVA"/>
    <property type="match status" value="1"/>
</dbReference>
<dbReference type="PANTHER" id="PTHR35794">
    <property type="entry name" value="CELL DIVISION PROTEIN DIVIVA"/>
    <property type="match status" value="1"/>
</dbReference>
<evidence type="ECO:0000256" key="4">
    <source>
        <dbReference type="ARBA" id="ARBA00022960"/>
    </source>
</evidence>
<evidence type="ECO:0000256" key="6">
    <source>
        <dbReference type="ARBA" id="ARBA00023306"/>
    </source>
</evidence>
<keyword evidence="5 7" id="KW-0175">Coiled coil</keyword>
<dbReference type="OrthoDB" id="389699at2"/>
<feature type="coiled-coil region" evidence="7">
    <location>
        <begin position="32"/>
        <end position="66"/>
    </location>
</feature>